<dbReference type="AlphaFoldDB" id="G2DFS7"/>
<name>G2DFS7_9GAMM</name>
<dbReference type="HAMAP" id="MF_00503">
    <property type="entry name" value="Ribosomal_bL9"/>
    <property type="match status" value="1"/>
</dbReference>
<evidence type="ECO:0000256" key="1">
    <source>
        <dbReference type="ARBA" id="ARBA00010605"/>
    </source>
</evidence>
<sequence length="152" mass="16299">MNTMDIILLQKVDNLGDLGEKVKVKSGYGRNYLIPSGRAIPATAANLAEFEARRAELEKGAADKLAAAEARKEKLEGLEISISCKAGDEGRLFGSVGTIDIAKAVNEAGGELEKQEVRLPNGPFRVAGDYEVELHLHTDVNASLKLQIVPEA</sequence>
<dbReference type="Pfam" id="PF01281">
    <property type="entry name" value="Ribosomal_L9_N"/>
    <property type="match status" value="1"/>
</dbReference>
<dbReference type="Pfam" id="PF03948">
    <property type="entry name" value="Ribosomal_L9_C"/>
    <property type="match status" value="1"/>
</dbReference>
<dbReference type="SUPFAM" id="SSF55653">
    <property type="entry name" value="Ribosomal protein L9 C-domain"/>
    <property type="match status" value="1"/>
</dbReference>
<dbReference type="NCBIfam" id="TIGR00158">
    <property type="entry name" value="L9"/>
    <property type="match status" value="1"/>
</dbReference>
<dbReference type="Gene3D" id="3.40.5.10">
    <property type="entry name" value="Ribosomal protein L9, N-terminal domain"/>
    <property type="match status" value="1"/>
</dbReference>
<gene>
    <name evidence="7 9" type="primary">rplI</name>
    <name evidence="9" type="ORF">Rifp1Sym_cx00050</name>
</gene>
<accession>G2DFS7</accession>
<keyword evidence="10" id="KW-1185">Reference proteome</keyword>
<dbReference type="InterPro" id="IPR000244">
    <property type="entry name" value="Ribosomal_bL9"/>
</dbReference>
<evidence type="ECO:0000259" key="8">
    <source>
        <dbReference type="PROSITE" id="PS00651"/>
    </source>
</evidence>
<evidence type="ECO:0000256" key="2">
    <source>
        <dbReference type="ARBA" id="ARBA00022730"/>
    </source>
</evidence>
<dbReference type="Gene3D" id="3.10.430.100">
    <property type="entry name" value="Ribosomal protein L9, C-terminal domain"/>
    <property type="match status" value="1"/>
</dbReference>
<evidence type="ECO:0000256" key="3">
    <source>
        <dbReference type="ARBA" id="ARBA00022884"/>
    </source>
</evidence>
<dbReference type="SUPFAM" id="SSF55658">
    <property type="entry name" value="L9 N-domain-like"/>
    <property type="match status" value="1"/>
</dbReference>
<dbReference type="Proteomes" id="UP000004491">
    <property type="component" value="Unassembled WGS sequence"/>
</dbReference>
<organism evidence="9 10">
    <name type="scientific">endosymbiont of Riftia pachyptila</name>
    <name type="common">vent Ph05</name>
    <dbReference type="NCBI Taxonomy" id="1048808"/>
    <lineage>
        <taxon>Bacteria</taxon>
        <taxon>Pseudomonadati</taxon>
        <taxon>Pseudomonadota</taxon>
        <taxon>Gammaproteobacteria</taxon>
        <taxon>sulfur-oxidizing symbionts</taxon>
    </lineage>
</organism>
<dbReference type="InterPro" id="IPR020594">
    <property type="entry name" value="Ribosomal_bL9_bac/chp"/>
</dbReference>
<dbReference type="InterPro" id="IPR020069">
    <property type="entry name" value="Ribosomal_bL9_C"/>
</dbReference>
<dbReference type="InterPro" id="IPR036791">
    <property type="entry name" value="Ribosomal_bL9_C_sf"/>
</dbReference>
<keyword evidence="2 7" id="KW-0699">rRNA-binding</keyword>
<dbReference type="InterPro" id="IPR009027">
    <property type="entry name" value="Ribosomal_bL9/RNase_H1_N"/>
</dbReference>
<proteinExistence type="inferred from homology"/>
<evidence type="ECO:0000256" key="4">
    <source>
        <dbReference type="ARBA" id="ARBA00022980"/>
    </source>
</evidence>
<feature type="domain" description="Ribosomal protein L9" evidence="8">
    <location>
        <begin position="16"/>
        <end position="43"/>
    </location>
</feature>
<dbReference type="PATRIC" id="fig|1048808.3.peg.2500"/>
<keyword evidence="4 7" id="KW-0689">Ribosomal protein</keyword>
<dbReference type="GO" id="GO:1990904">
    <property type="term" value="C:ribonucleoprotein complex"/>
    <property type="evidence" value="ECO:0007669"/>
    <property type="project" value="UniProtKB-KW"/>
</dbReference>
<dbReference type="GO" id="GO:0005840">
    <property type="term" value="C:ribosome"/>
    <property type="evidence" value="ECO:0007669"/>
    <property type="project" value="UniProtKB-KW"/>
</dbReference>
<dbReference type="InterPro" id="IPR036935">
    <property type="entry name" value="Ribosomal_bL9_N_sf"/>
</dbReference>
<comment type="function">
    <text evidence="7">Binds to the 23S rRNA.</text>
</comment>
<dbReference type="GO" id="GO:0003735">
    <property type="term" value="F:structural constituent of ribosome"/>
    <property type="evidence" value="ECO:0007669"/>
    <property type="project" value="InterPro"/>
</dbReference>
<dbReference type="PROSITE" id="PS00651">
    <property type="entry name" value="RIBOSOMAL_L9"/>
    <property type="match status" value="1"/>
</dbReference>
<dbReference type="GO" id="GO:0019843">
    <property type="term" value="F:rRNA binding"/>
    <property type="evidence" value="ECO:0007669"/>
    <property type="project" value="UniProtKB-UniRule"/>
</dbReference>
<comment type="caution">
    <text evidence="9">The sequence shown here is derived from an EMBL/GenBank/DDBJ whole genome shotgun (WGS) entry which is preliminary data.</text>
</comment>
<evidence type="ECO:0000313" key="10">
    <source>
        <dbReference type="Proteomes" id="UP000004491"/>
    </source>
</evidence>
<dbReference type="PANTHER" id="PTHR21368">
    <property type="entry name" value="50S RIBOSOMAL PROTEIN L9"/>
    <property type="match status" value="1"/>
</dbReference>
<keyword evidence="5 7" id="KW-0687">Ribonucleoprotein</keyword>
<dbReference type="InterPro" id="IPR020070">
    <property type="entry name" value="Ribosomal_bL9_N"/>
</dbReference>
<keyword evidence="3 7" id="KW-0694">RNA-binding</keyword>
<dbReference type="EMBL" id="AFOC01000077">
    <property type="protein sequence ID" value="EGV50519.1"/>
    <property type="molecule type" value="Genomic_DNA"/>
</dbReference>
<comment type="similarity">
    <text evidence="1 7">Belongs to the bacterial ribosomal protein bL9 family.</text>
</comment>
<reference evidence="9" key="1">
    <citation type="journal article" date="2011" name="ISME J.">
        <title>The endosymbionts of the deep-sea tubeworms Riftia pachyptila and Tevnia jerichonana share an identical physiology as revealed by proteogenomic analyses.</title>
        <authorList>
            <person name="Gardebrecht A."/>
            <person name="Markert S."/>
            <person name="Felbeck H."/>
            <person name="Thuermer A."/>
            <person name="Albrecht D."/>
            <person name="Wollherr A."/>
            <person name="Kabisch J."/>
            <person name="Lehmann R."/>
            <person name="Daniel R."/>
            <person name="Liesegang H."/>
            <person name="Hecker M."/>
            <person name="Sievert S.M."/>
            <person name="Schweder T."/>
        </authorList>
    </citation>
    <scope>NUCLEOTIDE SEQUENCE [LARGE SCALE GENOMIC DNA]</scope>
</reference>
<dbReference type="GO" id="GO:0006412">
    <property type="term" value="P:translation"/>
    <property type="evidence" value="ECO:0007669"/>
    <property type="project" value="UniProtKB-UniRule"/>
</dbReference>
<evidence type="ECO:0000313" key="9">
    <source>
        <dbReference type="EMBL" id="EGV50519.1"/>
    </source>
</evidence>
<evidence type="ECO:0000256" key="5">
    <source>
        <dbReference type="ARBA" id="ARBA00023274"/>
    </source>
</evidence>
<protein>
    <recommendedName>
        <fullName evidence="6 7">Large ribosomal subunit protein bL9</fullName>
    </recommendedName>
</protein>
<evidence type="ECO:0000256" key="7">
    <source>
        <dbReference type="HAMAP-Rule" id="MF_00503"/>
    </source>
</evidence>
<evidence type="ECO:0000256" key="6">
    <source>
        <dbReference type="ARBA" id="ARBA00035292"/>
    </source>
</evidence>